<dbReference type="RefSeq" id="WP_093925190.1">
    <property type="nucleotide sequence ID" value="NZ_FOMW01000017.1"/>
</dbReference>
<evidence type="ECO:0000256" key="1">
    <source>
        <dbReference type="SAM" id="MobiDB-lite"/>
    </source>
</evidence>
<dbReference type="Proteomes" id="UP000198977">
    <property type="component" value="Unassembled WGS sequence"/>
</dbReference>
<evidence type="ECO:0000313" key="4">
    <source>
        <dbReference type="Proteomes" id="UP000198977"/>
    </source>
</evidence>
<feature type="region of interest" description="Disordered" evidence="1">
    <location>
        <begin position="1"/>
        <end position="53"/>
    </location>
</feature>
<proteinExistence type="predicted"/>
<accession>A0A1I2FSD2</accession>
<dbReference type="EMBL" id="FOMW01000017">
    <property type="protein sequence ID" value="SFF07708.1"/>
    <property type="molecule type" value="Genomic_DNA"/>
</dbReference>
<dbReference type="InterPro" id="IPR043736">
    <property type="entry name" value="DUF5681"/>
</dbReference>
<organism evidence="3 4">
    <name type="scientific">Sulfitobacter brevis</name>
    <dbReference type="NCBI Taxonomy" id="74348"/>
    <lineage>
        <taxon>Bacteria</taxon>
        <taxon>Pseudomonadati</taxon>
        <taxon>Pseudomonadota</taxon>
        <taxon>Alphaproteobacteria</taxon>
        <taxon>Rhodobacterales</taxon>
        <taxon>Roseobacteraceae</taxon>
        <taxon>Sulfitobacter</taxon>
    </lineage>
</organism>
<sequence length="231" mass="25690">MMDHGKDDPSDKRAKSYKVGYGKPPSHTQFAKGRSGNPNGRPRGSKNKPVDLQGWGFRDDFLREAGRQVPGQQEGSLTMMQATVRRTFADAIRGRARAQELILRQMAQISSADQALEAEFIKSMMEAKASGELELARRARLGLENEPELVPHPDDILINPETGTVSVRGLYTEEERKQFATLRAHAEVLRAYLAQLAEMIAAEKSASGRKAFKKLRSEVQARLDEVENALS</sequence>
<dbReference type="AlphaFoldDB" id="A0A1I2FSD2"/>
<evidence type="ECO:0000259" key="2">
    <source>
        <dbReference type="Pfam" id="PF18932"/>
    </source>
</evidence>
<dbReference type="STRING" id="74348.SAMN04488523_11719"/>
<name>A0A1I2FSD2_9RHOB</name>
<dbReference type="Pfam" id="PF18932">
    <property type="entry name" value="DUF5681"/>
    <property type="match status" value="1"/>
</dbReference>
<evidence type="ECO:0000313" key="3">
    <source>
        <dbReference type="EMBL" id="SFF07708.1"/>
    </source>
</evidence>
<feature type="compositionally biased region" description="Basic and acidic residues" evidence="1">
    <location>
        <begin position="1"/>
        <end position="14"/>
    </location>
</feature>
<gene>
    <name evidence="3" type="ORF">SAMN04488523_11719</name>
</gene>
<dbReference type="OrthoDB" id="2086138at2"/>
<feature type="compositionally biased region" description="Low complexity" evidence="1">
    <location>
        <begin position="33"/>
        <end position="42"/>
    </location>
</feature>
<protein>
    <recommendedName>
        <fullName evidence="2">DUF5681 domain-containing protein</fullName>
    </recommendedName>
</protein>
<reference evidence="3 4" key="1">
    <citation type="submission" date="2016-10" db="EMBL/GenBank/DDBJ databases">
        <authorList>
            <person name="de Groot N.N."/>
        </authorList>
    </citation>
    <scope>NUCLEOTIDE SEQUENCE [LARGE SCALE GENOMIC DNA]</scope>
    <source>
        <strain evidence="3 4">DSM 11443</strain>
    </source>
</reference>
<feature type="domain" description="DUF5681" evidence="2">
    <location>
        <begin position="27"/>
        <end position="108"/>
    </location>
</feature>
<keyword evidence="4" id="KW-1185">Reference proteome</keyword>